<keyword evidence="2" id="KW-0689">Ribosomal protein</keyword>
<proteinExistence type="inferred from homology"/>
<dbReference type="Proteomes" id="UP000789706">
    <property type="component" value="Unassembled WGS sequence"/>
</dbReference>
<comment type="similarity">
    <text evidence="1">Belongs to the universal ribosomal protein uL29 family.</text>
</comment>
<dbReference type="InterPro" id="IPR018254">
    <property type="entry name" value="Ribosomal_uL29_CS"/>
</dbReference>
<reference evidence="5" key="1">
    <citation type="submission" date="2021-06" db="EMBL/GenBank/DDBJ databases">
        <authorList>
            <person name="Kallberg Y."/>
            <person name="Tangrot J."/>
            <person name="Rosling A."/>
        </authorList>
    </citation>
    <scope>NUCLEOTIDE SEQUENCE</scope>
    <source>
        <strain evidence="5">AZ414A</strain>
    </source>
</reference>
<evidence type="ECO:0000256" key="3">
    <source>
        <dbReference type="ARBA" id="ARBA00023274"/>
    </source>
</evidence>
<accession>A0A9N8Z676</accession>
<feature type="coiled-coil region" evidence="4">
    <location>
        <begin position="7"/>
        <end position="34"/>
    </location>
</feature>
<keyword evidence="3" id="KW-0687">Ribonucleoprotein</keyword>
<dbReference type="PANTHER" id="PTHR45722">
    <property type="entry name" value="60S RIBOSOMAL PROTEIN L35"/>
    <property type="match status" value="1"/>
</dbReference>
<evidence type="ECO:0000313" key="6">
    <source>
        <dbReference type="Proteomes" id="UP000789706"/>
    </source>
</evidence>
<dbReference type="GO" id="GO:0006412">
    <property type="term" value="P:translation"/>
    <property type="evidence" value="ECO:0007669"/>
    <property type="project" value="InterPro"/>
</dbReference>
<dbReference type="GO" id="GO:0003735">
    <property type="term" value="F:structural constituent of ribosome"/>
    <property type="evidence" value="ECO:0007669"/>
    <property type="project" value="InterPro"/>
</dbReference>
<dbReference type="InterPro" id="IPR001854">
    <property type="entry name" value="Ribosomal_uL29"/>
</dbReference>
<dbReference type="Gene3D" id="6.10.250.3450">
    <property type="match status" value="1"/>
</dbReference>
<dbReference type="EMBL" id="CAJVPK010000217">
    <property type="protein sequence ID" value="CAG8476212.1"/>
    <property type="molecule type" value="Genomic_DNA"/>
</dbReference>
<dbReference type="OrthoDB" id="528635at2759"/>
<gene>
    <name evidence="5" type="ORF">DEBURN_LOCUS3414</name>
</gene>
<dbReference type="GO" id="GO:0000463">
    <property type="term" value="P:maturation of LSU-rRNA from tricistronic rRNA transcript (SSU-rRNA, 5.8S rRNA, LSU-rRNA)"/>
    <property type="evidence" value="ECO:0007669"/>
    <property type="project" value="InterPro"/>
</dbReference>
<dbReference type="PANTHER" id="PTHR45722:SF2">
    <property type="entry name" value="LARGE RIBOSOMAL SUBUNIT PROTEIN UL29-RELATED"/>
    <property type="match status" value="1"/>
</dbReference>
<dbReference type="SUPFAM" id="SSF46561">
    <property type="entry name" value="Ribosomal protein L29 (L29p)"/>
    <property type="match status" value="1"/>
</dbReference>
<keyword evidence="6" id="KW-1185">Reference proteome</keyword>
<dbReference type="InterPro" id="IPR036049">
    <property type="entry name" value="Ribosomal_uL29_sf"/>
</dbReference>
<dbReference type="GO" id="GO:0003729">
    <property type="term" value="F:mRNA binding"/>
    <property type="evidence" value="ECO:0007669"/>
    <property type="project" value="TreeGrafter"/>
</dbReference>
<keyword evidence="4" id="KW-0175">Coiled coil</keyword>
<organism evidence="5 6">
    <name type="scientific">Diversispora eburnea</name>
    <dbReference type="NCBI Taxonomy" id="1213867"/>
    <lineage>
        <taxon>Eukaryota</taxon>
        <taxon>Fungi</taxon>
        <taxon>Fungi incertae sedis</taxon>
        <taxon>Mucoromycota</taxon>
        <taxon>Glomeromycotina</taxon>
        <taxon>Glomeromycetes</taxon>
        <taxon>Diversisporales</taxon>
        <taxon>Diversisporaceae</taxon>
        <taxon>Diversispora</taxon>
    </lineage>
</organism>
<comment type="caution">
    <text evidence="5">The sequence shown here is derived from an EMBL/GenBank/DDBJ whole genome shotgun (WGS) entry which is preliminary data.</text>
</comment>
<dbReference type="GO" id="GO:0022625">
    <property type="term" value="C:cytosolic large ribosomal subunit"/>
    <property type="evidence" value="ECO:0007669"/>
    <property type="project" value="InterPro"/>
</dbReference>
<evidence type="ECO:0000256" key="2">
    <source>
        <dbReference type="ARBA" id="ARBA00022980"/>
    </source>
</evidence>
<dbReference type="HAMAP" id="MF_00374">
    <property type="entry name" value="Ribosomal_uL29"/>
    <property type="match status" value="1"/>
</dbReference>
<evidence type="ECO:0000256" key="1">
    <source>
        <dbReference type="ARBA" id="ARBA00009254"/>
    </source>
</evidence>
<evidence type="ECO:0000313" key="5">
    <source>
        <dbReference type="EMBL" id="CAG8476212.1"/>
    </source>
</evidence>
<sequence>MPPVKAYEIRSKNKNELEKQLDELKQDLATLKVQKIAGGAASKLTKLREVRKSIARVKTVISQTQRNHLRNFFKGKKYKPLDLRPKKTRAIRRKLTKYEASRMTNR</sequence>
<dbReference type="Pfam" id="PF00831">
    <property type="entry name" value="Ribosomal_L29"/>
    <property type="match status" value="1"/>
</dbReference>
<protein>
    <submittedName>
        <fullName evidence="5">9611_t:CDS:1</fullName>
    </submittedName>
</protein>
<evidence type="ECO:0000256" key="4">
    <source>
        <dbReference type="SAM" id="Coils"/>
    </source>
</evidence>
<dbReference type="FunFam" id="1.10.287.310:FF:000002">
    <property type="entry name" value="60S ribosomal protein L35"/>
    <property type="match status" value="1"/>
</dbReference>
<dbReference type="CDD" id="cd00427">
    <property type="entry name" value="Ribosomal_L29_HIP"/>
    <property type="match status" value="1"/>
</dbReference>
<dbReference type="InterPro" id="IPR045059">
    <property type="entry name" value="Ribosomal_uL29_euk"/>
</dbReference>
<dbReference type="PROSITE" id="PS00579">
    <property type="entry name" value="RIBOSOMAL_L29"/>
    <property type="match status" value="1"/>
</dbReference>
<dbReference type="Gene3D" id="1.10.287.310">
    <property type="match status" value="1"/>
</dbReference>
<name>A0A9N8Z676_9GLOM</name>
<dbReference type="NCBIfam" id="TIGR00012">
    <property type="entry name" value="L29"/>
    <property type="match status" value="1"/>
</dbReference>
<dbReference type="AlphaFoldDB" id="A0A9N8Z676"/>